<comment type="catalytic activity">
    <reaction evidence="15">
        <text>13,14-dihydro-15-oxo-PGF2alpha + NADP(+) = 15-oxoprostaglandin F2alpha + NADPH + H(+)</text>
        <dbReference type="Rhea" id="RHEA:50588"/>
        <dbReference type="ChEBI" id="CHEBI:15378"/>
        <dbReference type="ChEBI" id="CHEBI:57783"/>
        <dbReference type="ChEBI" id="CHEBI:58349"/>
        <dbReference type="ChEBI" id="CHEBI:133374"/>
        <dbReference type="ChEBI" id="CHEBI:133409"/>
    </reaction>
    <physiologicalReaction direction="right-to-left" evidence="15">
        <dbReference type="Rhea" id="RHEA:50590"/>
    </physiologicalReaction>
</comment>
<organism evidence="18 19">
    <name type="scientific">Gadus morhua</name>
    <name type="common">Atlantic cod</name>
    <dbReference type="NCBI Taxonomy" id="8049"/>
    <lineage>
        <taxon>Eukaryota</taxon>
        <taxon>Metazoa</taxon>
        <taxon>Chordata</taxon>
        <taxon>Craniata</taxon>
        <taxon>Vertebrata</taxon>
        <taxon>Euteleostomi</taxon>
        <taxon>Actinopterygii</taxon>
        <taxon>Neopterygii</taxon>
        <taxon>Teleostei</taxon>
        <taxon>Neoteleostei</taxon>
        <taxon>Acanthomorphata</taxon>
        <taxon>Zeiogadaria</taxon>
        <taxon>Gadariae</taxon>
        <taxon>Gadiformes</taxon>
        <taxon>Gadoidei</taxon>
        <taxon>Gadidae</taxon>
        <taxon>Gadus</taxon>
    </lineage>
</organism>
<evidence type="ECO:0000256" key="2">
    <source>
        <dbReference type="ARBA" id="ARBA00010460"/>
    </source>
</evidence>
<evidence type="ECO:0000256" key="4">
    <source>
        <dbReference type="ARBA" id="ARBA00011981"/>
    </source>
</evidence>
<dbReference type="PANTHER" id="PTHR43205:SF5">
    <property type="entry name" value="PROSTAGLANDIN REDUCTASE 2"/>
    <property type="match status" value="1"/>
</dbReference>
<sequence>MQVLFMYHQGNNGAPVPENFRLEDTSLQPDLNEGEVLVRTLYLSVDPYMRCRMNEDTGAGYLTPWRLSEVADGGGVGRVEASRWDGLAPGDVVTCFNWPWATHGVLKGSALQKMDPQLVDGHLSHLLGAVGLTGLTALLGIREKGHVTQGANQTLVVSGAAGACGSIAGQVGRLDGCSRVLGVCGSREKCAALVDELGFTAAINYRRDDVDARLKECCPDGVDVYFDNVGGAISDAVISQMNSGGHVVLCGQISQYNKDVPYPPPLDPRTQETLLRQGITRERFTVLSYMDQMDAALLQLSTWVRSGQLKVRETVVDGLENMGVAFCSMMEGGNIGKQIIKVSD</sequence>
<evidence type="ECO:0000313" key="19">
    <source>
        <dbReference type="Proteomes" id="UP000694546"/>
    </source>
</evidence>
<evidence type="ECO:0000256" key="11">
    <source>
        <dbReference type="ARBA" id="ARBA00045413"/>
    </source>
</evidence>
<keyword evidence="6" id="KW-0963">Cytoplasm</keyword>
<evidence type="ECO:0000256" key="10">
    <source>
        <dbReference type="ARBA" id="ARBA00033119"/>
    </source>
</evidence>
<comment type="subunit">
    <text evidence="3">Monomer.</text>
</comment>
<comment type="similarity">
    <text evidence="2">Belongs to the NADP-dependent oxidoreductase L4BD family.</text>
</comment>
<dbReference type="AlphaFoldDB" id="A0A8C5F5N6"/>
<evidence type="ECO:0000256" key="8">
    <source>
        <dbReference type="ARBA" id="ARBA00023002"/>
    </source>
</evidence>
<evidence type="ECO:0000256" key="7">
    <source>
        <dbReference type="ARBA" id="ARBA00022857"/>
    </source>
</evidence>
<dbReference type="InterPro" id="IPR011032">
    <property type="entry name" value="GroES-like_sf"/>
</dbReference>
<dbReference type="Ensembl" id="ENSGMOT00000007822.2">
    <property type="protein sequence ID" value="ENSGMOP00000007604.2"/>
    <property type="gene ID" value="ENSGMOG00000007145.2"/>
</dbReference>
<dbReference type="Pfam" id="PF16884">
    <property type="entry name" value="ADH_N_2"/>
    <property type="match status" value="1"/>
</dbReference>
<dbReference type="SUPFAM" id="SSF50129">
    <property type="entry name" value="GroES-like"/>
    <property type="match status" value="1"/>
</dbReference>
<comment type="catalytic activity">
    <reaction evidence="12">
        <text>13,14-dihydro-15-oxo-prostaglandin E2 + NAD(+) = 15-oxoprostaglandin E2 + NADH + H(+)</text>
        <dbReference type="Rhea" id="RHEA:11916"/>
        <dbReference type="ChEBI" id="CHEBI:15378"/>
        <dbReference type="ChEBI" id="CHEBI:57400"/>
        <dbReference type="ChEBI" id="CHEBI:57402"/>
        <dbReference type="ChEBI" id="CHEBI:57540"/>
        <dbReference type="ChEBI" id="CHEBI:57945"/>
        <dbReference type="EC" id="1.3.1.48"/>
    </reaction>
    <physiologicalReaction direction="right-to-left" evidence="12">
        <dbReference type="Rhea" id="RHEA:11918"/>
    </physiologicalReaction>
</comment>
<protein>
    <recommendedName>
        <fullName evidence="5">Prostaglandin reductase 2</fullName>
        <ecNumber evidence="4">1.3.1.48</ecNumber>
    </recommendedName>
    <alternativeName>
        <fullName evidence="10">15-oxoprostaglandin 13-reductase</fullName>
    </alternativeName>
</protein>
<dbReference type="Gene3D" id="3.90.180.10">
    <property type="entry name" value="Medium-chain alcohol dehydrogenases, catalytic domain"/>
    <property type="match status" value="1"/>
</dbReference>
<dbReference type="SMART" id="SM00829">
    <property type="entry name" value="PKS_ER"/>
    <property type="match status" value="1"/>
</dbReference>
<comment type="catalytic activity">
    <reaction evidence="14">
        <text>13,14-dihydro-15-oxo-prostaglandin F1alpha + NADP(+) = 15-oxoprostaglandin F1alpha + NADPH + H(+)</text>
        <dbReference type="Rhea" id="RHEA:50592"/>
        <dbReference type="ChEBI" id="CHEBI:15378"/>
        <dbReference type="ChEBI" id="CHEBI:57783"/>
        <dbReference type="ChEBI" id="CHEBI:58349"/>
        <dbReference type="ChEBI" id="CHEBI:79072"/>
        <dbReference type="ChEBI" id="CHEBI:133411"/>
    </reaction>
    <physiologicalReaction direction="right-to-left" evidence="14">
        <dbReference type="Rhea" id="RHEA:50594"/>
    </physiologicalReaction>
</comment>
<dbReference type="OMA" id="EEKCRYA"/>
<keyword evidence="8" id="KW-0560">Oxidoreductase</keyword>
<dbReference type="InterPro" id="IPR020843">
    <property type="entry name" value="ER"/>
</dbReference>
<accession>A0A8C5F5N6</accession>
<dbReference type="GO" id="GO:0047522">
    <property type="term" value="F:15-oxoprostaglandin 13-reductase [NAD(P)+] activity"/>
    <property type="evidence" value="ECO:0007669"/>
    <property type="project" value="UniProtKB-EC"/>
</dbReference>
<dbReference type="CDD" id="cd08293">
    <property type="entry name" value="PTGR2"/>
    <property type="match status" value="1"/>
</dbReference>
<dbReference type="Proteomes" id="UP000694546">
    <property type="component" value="Chromosome 5"/>
</dbReference>
<keyword evidence="7" id="KW-0521">NADP</keyword>
<dbReference type="Pfam" id="PF00107">
    <property type="entry name" value="ADH_zinc_N"/>
    <property type="match status" value="1"/>
</dbReference>
<dbReference type="InterPro" id="IPR045010">
    <property type="entry name" value="MDR_fam"/>
</dbReference>
<evidence type="ECO:0000256" key="9">
    <source>
        <dbReference type="ARBA" id="ARBA00023098"/>
    </source>
</evidence>
<comment type="catalytic activity">
    <reaction evidence="13">
        <text>13,14-dihydro-15-oxo-prostaglandin E2 + NADP(+) = 15-oxoprostaglandin E2 + NADPH + H(+)</text>
        <dbReference type="Rhea" id="RHEA:11912"/>
        <dbReference type="ChEBI" id="CHEBI:15378"/>
        <dbReference type="ChEBI" id="CHEBI:57400"/>
        <dbReference type="ChEBI" id="CHEBI:57402"/>
        <dbReference type="ChEBI" id="CHEBI:57783"/>
        <dbReference type="ChEBI" id="CHEBI:58349"/>
        <dbReference type="EC" id="1.3.1.48"/>
    </reaction>
    <physiologicalReaction direction="right-to-left" evidence="13">
        <dbReference type="Rhea" id="RHEA:11914"/>
    </physiologicalReaction>
</comment>
<proteinExistence type="inferred from homology"/>
<name>A0A8C5F5N6_GADMO</name>
<dbReference type="GeneTree" id="ENSGT00940000156793"/>
<keyword evidence="9" id="KW-0443">Lipid metabolism</keyword>
<reference evidence="18" key="1">
    <citation type="submission" date="2025-08" db="UniProtKB">
        <authorList>
            <consortium name="Ensembl"/>
        </authorList>
    </citation>
    <scope>IDENTIFICATION</scope>
</reference>
<evidence type="ECO:0000256" key="16">
    <source>
        <dbReference type="ARBA" id="ARBA00049070"/>
    </source>
</evidence>
<dbReference type="Gene3D" id="3.40.50.720">
    <property type="entry name" value="NAD(P)-binding Rossmann-like Domain"/>
    <property type="match status" value="1"/>
</dbReference>
<evidence type="ECO:0000256" key="14">
    <source>
        <dbReference type="ARBA" id="ARBA00047878"/>
    </source>
</evidence>
<dbReference type="InterPro" id="IPR036291">
    <property type="entry name" value="NAD(P)-bd_dom_sf"/>
</dbReference>
<evidence type="ECO:0000313" key="18">
    <source>
        <dbReference type="Ensembl" id="ENSGMOP00000007604.2"/>
    </source>
</evidence>
<evidence type="ECO:0000256" key="3">
    <source>
        <dbReference type="ARBA" id="ARBA00011245"/>
    </source>
</evidence>
<evidence type="ECO:0000256" key="12">
    <source>
        <dbReference type="ARBA" id="ARBA00047581"/>
    </source>
</evidence>
<comment type="function">
    <text evidence="11">Functions as 15-oxo-prostaglandin 13-reductase and acts on 15-keto-PGE1, 15-keto-PGE2, 15-keto-PGE1-alpha and 15-keto-PGE2-alpha with highest activity towards 15-keto-PGE2. Overexpression represses transcriptional activity of PPARG and inhibits adipocyte differentiation.</text>
</comment>
<comment type="catalytic activity">
    <reaction evidence="16">
        <text>13,14-dihydro-15-oxo-prostaglandin E1 + NADP(+) = 15-oxoprostaglandin E1 + NADPH + H(+)</text>
        <dbReference type="Rhea" id="RHEA:50584"/>
        <dbReference type="ChEBI" id="CHEBI:15378"/>
        <dbReference type="ChEBI" id="CHEBI:57401"/>
        <dbReference type="ChEBI" id="CHEBI:57783"/>
        <dbReference type="ChEBI" id="CHEBI:58349"/>
        <dbReference type="ChEBI" id="CHEBI:133408"/>
    </reaction>
    <physiologicalReaction direction="right-to-left" evidence="16">
        <dbReference type="Rhea" id="RHEA:50586"/>
    </physiologicalReaction>
</comment>
<reference evidence="18" key="2">
    <citation type="submission" date="2025-09" db="UniProtKB">
        <authorList>
            <consortium name="Ensembl"/>
        </authorList>
    </citation>
    <scope>IDENTIFICATION</scope>
</reference>
<dbReference type="PANTHER" id="PTHR43205">
    <property type="entry name" value="PROSTAGLANDIN REDUCTASE"/>
    <property type="match status" value="1"/>
</dbReference>
<evidence type="ECO:0000256" key="15">
    <source>
        <dbReference type="ARBA" id="ARBA00048290"/>
    </source>
</evidence>
<comment type="subcellular location">
    <subcellularLocation>
        <location evidence="1">Cytoplasm</location>
    </subcellularLocation>
</comment>
<feature type="domain" description="Enoyl reductase (ER)" evidence="17">
    <location>
        <begin position="15"/>
        <end position="340"/>
    </location>
</feature>
<dbReference type="EC" id="1.3.1.48" evidence="4"/>
<evidence type="ECO:0000256" key="5">
    <source>
        <dbReference type="ARBA" id="ARBA00020652"/>
    </source>
</evidence>
<dbReference type="GO" id="GO:0006693">
    <property type="term" value="P:prostaglandin metabolic process"/>
    <property type="evidence" value="ECO:0007669"/>
    <property type="project" value="TreeGrafter"/>
</dbReference>
<evidence type="ECO:0000256" key="6">
    <source>
        <dbReference type="ARBA" id="ARBA00022490"/>
    </source>
</evidence>
<dbReference type="InterPro" id="IPR041694">
    <property type="entry name" value="ADH_N_2"/>
</dbReference>
<keyword evidence="19" id="KW-1185">Reference proteome</keyword>
<evidence type="ECO:0000256" key="13">
    <source>
        <dbReference type="ARBA" id="ARBA00047834"/>
    </source>
</evidence>
<evidence type="ECO:0000256" key="1">
    <source>
        <dbReference type="ARBA" id="ARBA00004496"/>
    </source>
</evidence>
<dbReference type="SUPFAM" id="SSF51735">
    <property type="entry name" value="NAD(P)-binding Rossmann-fold domains"/>
    <property type="match status" value="1"/>
</dbReference>
<evidence type="ECO:0000259" key="17">
    <source>
        <dbReference type="SMART" id="SM00829"/>
    </source>
</evidence>
<dbReference type="InterPro" id="IPR013149">
    <property type="entry name" value="ADH-like_C"/>
</dbReference>
<dbReference type="InterPro" id="IPR037399">
    <property type="entry name" value="PTGR2"/>
</dbReference>